<gene>
    <name evidence="3" type="ORF">GNE07_03230</name>
</gene>
<feature type="region of interest" description="Disordered" evidence="1">
    <location>
        <begin position="32"/>
        <end position="56"/>
    </location>
</feature>
<accession>A0AAW9WFC4</accession>
<keyword evidence="2" id="KW-0732">Signal</keyword>
<comment type="caution">
    <text evidence="3">The sequence shown here is derived from an EMBL/GenBank/DDBJ whole genome shotgun (WGS) entry which is preliminary data.</text>
</comment>
<proteinExistence type="predicted"/>
<evidence type="ECO:0000256" key="1">
    <source>
        <dbReference type="SAM" id="MobiDB-lite"/>
    </source>
</evidence>
<dbReference type="Proteomes" id="UP000434223">
    <property type="component" value="Unassembled WGS sequence"/>
</dbReference>
<dbReference type="EMBL" id="WNME01000002">
    <property type="protein sequence ID" value="MUB62087.1"/>
    <property type="molecule type" value="Genomic_DNA"/>
</dbReference>
<evidence type="ECO:0000313" key="4">
    <source>
        <dbReference type="Proteomes" id="UP000434223"/>
    </source>
</evidence>
<evidence type="ECO:0000256" key="2">
    <source>
        <dbReference type="SAM" id="SignalP"/>
    </source>
</evidence>
<organism evidence="3 4">
    <name type="scientific">Hungatella hathewayi</name>
    <dbReference type="NCBI Taxonomy" id="154046"/>
    <lineage>
        <taxon>Bacteria</taxon>
        <taxon>Bacillati</taxon>
        <taxon>Bacillota</taxon>
        <taxon>Clostridia</taxon>
        <taxon>Lachnospirales</taxon>
        <taxon>Lachnospiraceae</taxon>
        <taxon>Hungatella</taxon>
    </lineage>
</organism>
<dbReference type="RefSeq" id="WP_155521590.1">
    <property type="nucleotide sequence ID" value="NZ_CZAZ01000011.1"/>
</dbReference>
<reference evidence="3 4" key="1">
    <citation type="submission" date="2019-09" db="EMBL/GenBank/DDBJ databases">
        <title>Draft genome sequencing of Hungatella hathewayi 123Y-2.</title>
        <authorList>
            <person name="Lv Q."/>
            <person name="Li S."/>
        </authorList>
    </citation>
    <scope>NUCLEOTIDE SEQUENCE [LARGE SCALE GENOMIC DNA]</scope>
    <source>
        <strain evidence="3 4">123Y-2</strain>
    </source>
</reference>
<feature type="chain" id="PRO_5043824560" description="DUF4367 domain-containing protein" evidence="2">
    <location>
        <begin position="25"/>
        <end position="204"/>
    </location>
</feature>
<name>A0AAW9WFC4_9FIRM</name>
<protein>
    <recommendedName>
        <fullName evidence="5">DUF4367 domain-containing protein</fullName>
    </recommendedName>
</protein>
<feature type="signal peptide" evidence="2">
    <location>
        <begin position="1"/>
        <end position="24"/>
    </location>
</feature>
<evidence type="ECO:0000313" key="3">
    <source>
        <dbReference type="EMBL" id="MUB62087.1"/>
    </source>
</evidence>
<dbReference type="AlphaFoldDB" id="A0AAW9WFC4"/>
<evidence type="ECO:0008006" key="5">
    <source>
        <dbReference type="Google" id="ProtNLM"/>
    </source>
</evidence>
<sequence length="204" mass="22314">MMRKWIAAAAVLLFSAMGTGEAFAETWQYQAAEQPGPGTNGGAMAEEPGSVPEAGSWNGLTFTSSRLGYQVTVPEGFMPLESYMDLSVDDTMTLDLSVAAPDMTVSMVVVTYDKMDEEFKGMDAGQLAAVMGQGLGGYDDYMQIGEVEMVTLGDREYAKLPVIYTGLLNQDLYFCWSDESVMMIEIVYDPYRKAMADEIMGSIR</sequence>